<feature type="signal peptide" evidence="2">
    <location>
        <begin position="1"/>
        <end position="19"/>
    </location>
</feature>
<gene>
    <name evidence="3" type="ORF">J4D97_11910</name>
</gene>
<keyword evidence="1" id="KW-0472">Membrane</keyword>
<feature type="transmembrane region" description="Helical" evidence="1">
    <location>
        <begin position="37"/>
        <end position="58"/>
    </location>
</feature>
<keyword evidence="1" id="KW-1133">Transmembrane helix</keyword>
<sequence length="71" mass="7850">MRIVTLFIALLLPVLRAAAQTADQPEMADALRQSGKIYVVVAVIAVVLAGLLFFLISLDRKISRLEKEVRD</sequence>
<accession>A0ABS3TCH9</accession>
<keyword evidence="1" id="KW-0812">Transmembrane</keyword>
<organism evidence="3 4">
    <name type="scientific">Hymenobacter defluvii</name>
    <dbReference type="NCBI Taxonomy" id="2054411"/>
    <lineage>
        <taxon>Bacteria</taxon>
        <taxon>Pseudomonadati</taxon>
        <taxon>Bacteroidota</taxon>
        <taxon>Cytophagia</taxon>
        <taxon>Cytophagales</taxon>
        <taxon>Hymenobacteraceae</taxon>
        <taxon>Hymenobacter</taxon>
    </lineage>
</organism>
<dbReference type="Pfam" id="PF20077">
    <property type="entry name" value="CcmD_alt"/>
    <property type="match status" value="1"/>
</dbReference>
<keyword evidence="4" id="KW-1185">Reference proteome</keyword>
<keyword evidence="2" id="KW-0732">Signal</keyword>
<dbReference type="EMBL" id="JAGETX010000006">
    <property type="protein sequence ID" value="MBO3271359.1"/>
    <property type="molecule type" value="Genomic_DNA"/>
</dbReference>
<evidence type="ECO:0000313" key="3">
    <source>
        <dbReference type="EMBL" id="MBO3271359.1"/>
    </source>
</evidence>
<evidence type="ECO:0008006" key="5">
    <source>
        <dbReference type="Google" id="ProtNLM"/>
    </source>
</evidence>
<name>A0ABS3TCH9_9BACT</name>
<evidence type="ECO:0000256" key="2">
    <source>
        <dbReference type="SAM" id="SignalP"/>
    </source>
</evidence>
<evidence type="ECO:0000313" key="4">
    <source>
        <dbReference type="Proteomes" id="UP000670527"/>
    </source>
</evidence>
<reference evidence="3 4" key="1">
    <citation type="submission" date="2021-03" db="EMBL/GenBank/DDBJ databases">
        <authorList>
            <person name="Kim M.K."/>
        </authorList>
    </citation>
    <scope>NUCLEOTIDE SEQUENCE [LARGE SCALE GENOMIC DNA]</scope>
    <source>
        <strain evidence="3 4">BT507</strain>
    </source>
</reference>
<proteinExistence type="predicted"/>
<comment type="caution">
    <text evidence="3">The sequence shown here is derived from an EMBL/GenBank/DDBJ whole genome shotgun (WGS) entry which is preliminary data.</text>
</comment>
<evidence type="ECO:0000256" key="1">
    <source>
        <dbReference type="SAM" id="Phobius"/>
    </source>
</evidence>
<dbReference type="Proteomes" id="UP000670527">
    <property type="component" value="Unassembled WGS sequence"/>
</dbReference>
<protein>
    <recommendedName>
        <fullName evidence="5">CcmD family protein</fullName>
    </recommendedName>
</protein>
<feature type="chain" id="PRO_5046464315" description="CcmD family protein" evidence="2">
    <location>
        <begin position="20"/>
        <end position="71"/>
    </location>
</feature>